<comment type="subcellular location">
    <subcellularLocation>
        <location evidence="1">Cell membrane</location>
        <topology evidence="1">Multi-pass membrane protein</topology>
    </subcellularLocation>
    <subcellularLocation>
        <location evidence="7">Membrane</location>
        <topology evidence="7">Multi-pass membrane protein</topology>
    </subcellularLocation>
</comment>
<name>A0A110B5U8_HALHR</name>
<dbReference type="InterPro" id="IPR001750">
    <property type="entry name" value="ND/Mrp_TM"/>
</dbReference>
<evidence type="ECO:0000256" key="8">
    <source>
        <dbReference type="SAM" id="Phobius"/>
    </source>
</evidence>
<evidence type="ECO:0000259" key="9">
    <source>
        <dbReference type="Pfam" id="PF00361"/>
    </source>
</evidence>
<feature type="transmembrane region" description="Helical" evidence="8">
    <location>
        <begin position="152"/>
        <end position="174"/>
    </location>
</feature>
<feature type="transmembrane region" description="Helical" evidence="8">
    <location>
        <begin position="538"/>
        <end position="562"/>
    </location>
</feature>
<accession>A0A110B5U8</accession>
<dbReference type="KEGG" id="hhk:HH1059_21780"/>
<keyword evidence="3" id="KW-1003">Cell membrane</keyword>
<evidence type="ECO:0000256" key="2">
    <source>
        <dbReference type="ARBA" id="ARBA00005346"/>
    </source>
</evidence>
<keyword evidence="5 8" id="KW-1133">Transmembrane helix</keyword>
<feature type="transmembrane region" description="Helical" evidence="8">
    <location>
        <begin position="97"/>
        <end position="114"/>
    </location>
</feature>
<dbReference type="InterPro" id="IPR050586">
    <property type="entry name" value="CPA3_Na-H_Antiporter_D"/>
</dbReference>
<evidence type="ECO:0000313" key="10">
    <source>
        <dbReference type="EMBL" id="BAU58886.1"/>
    </source>
</evidence>
<organism evidence="10 11">
    <name type="scientific">Halorhodospira halochloris</name>
    <name type="common">Ectothiorhodospira halochloris</name>
    <dbReference type="NCBI Taxonomy" id="1052"/>
    <lineage>
        <taxon>Bacteria</taxon>
        <taxon>Pseudomonadati</taxon>
        <taxon>Pseudomonadota</taxon>
        <taxon>Gammaproteobacteria</taxon>
        <taxon>Chromatiales</taxon>
        <taxon>Ectothiorhodospiraceae</taxon>
        <taxon>Halorhodospira</taxon>
    </lineage>
</organism>
<dbReference type="Proteomes" id="UP000218890">
    <property type="component" value="Chromosome"/>
</dbReference>
<feature type="transmembrane region" description="Helical" evidence="8">
    <location>
        <begin position="6"/>
        <end position="23"/>
    </location>
</feature>
<dbReference type="PRINTS" id="PR01434">
    <property type="entry name" value="NADHDHGNASE5"/>
</dbReference>
<feature type="transmembrane region" description="Helical" evidence="8">
    <location>
        <begin position="285"/>
        <end position="304"/>
    </location>
</feature>
<keyword evidence="11" id="KW-1185">Reference proteome</keyword>
<sequence>MNAEQWLLLLPLLAPLAIAPLLGRGRLFWSWTLVVIGLMLPLFAFASGAQVELPWALLQARFSVDQIAEPLLILAGPLWAAAVVSAWCQMRDDIHRGAFMAALAVVLAALYGVLTAADLASFYFAYALMTFAAYPLVVHYRTPVAFRAGRVYLTMAVLAEGAVLSAVLLLSAGVGNPLLAEVPGIVAEHPRKELLVGLLLLGFAVKAGAFPLHVWLPLAHPAAPVAASALLSGLVVKAALIAWLRMLPLGEVGLPFYGGLLMAAGIVTVVYANAVGIVQARPKTVLAYSTVSQMGLLLLAVGMALCYPQIAPAVFGGALLFAVHHGLAKGALFLACGLSSSGRGWYMLLPAMAIAGVPLSSGALAKAAIKDGAYQLPAGELLTAFLGVASVLTTLLLLRFLWVAWSGRGVGHESDGRVQQLAVLGLIASSLCLPWLVAAHWDFTQVNSAITGQAVFEAAWPVLVGLGGAGIFGALFWSAGAPLLPRLPEGDWIKPAMLWGVRSGYFIRRHWRNRPRLPSAPSPTLLSARLFAAIESRLFALAMAGALFLALVLGISLIGLFAGENP</sequence>
<dbReference type="PANTHER" id="PTHR42703:SF1">
    <property type="entry name" value="NA(+)_H(+) ANTIPORTER SUBUNIT D1"/>
    <property type="match status" value="1"/>
</dbReference>
<feature type="transmembrane region" description="Helical" evidence="8">
    <location>
        <begin position="346"/>
        <end position="369"/>
    </location>
</feature>
<protein>
    <submittedName>
        <fullName evidence="10">NADH-ubiquinone oxidoreductase chain M</fullName>
    </submittedName>
</protein>
<keyword evidence="4 7" id="KW-0812">Transmembrane</keyword>
<feature type="transmembrane region" description="Helical" evidence="8">
    <location>
        <begin position="458"/>
        <end position="477"/>
    </location>
</feature>
<feature type="transmembrane region" description="Helical" evidence="8">
    <location>
        <begin position="256"/>
        <end position="278"/>
    </location>
</feature>
<evidence type="ECO:0000256" key="6">
    <source>
        <dbReference type="ARBA" id="ARBA00023136"/>
    </source>
</evidence>
<feature type="transmembrane region" description="Helical" evidence="8">
    <location>
        <begin position="71"/>
        <end position="90"/>
    </location>
</feature>
<feature type="transmembrane region" description="Helical" evidence="8">
    <location>
        <begin position="194"/>
        <end position="216"/>
    </location>
</feature>
<feature type="transmembrane region" description="Helical" evidence="8">
    <location>
        <begin position="421"/>
        <end position="438"/>
    </location>
</feature>
<evidence type="ECO:0000256" key="1">
    <source>
        <dbReference type="ARBA" id="ARBA00004651"/>
    </source>
</evidence>
<dbReference type="GO" id="GO:0005886">
    <property type="term" value="C:plasma membrane"/>
    <property type="evidence" value="ECO:0007669"/>
    <property type="project" value="UniProtKB-SubCell"/>
</dbReference>
<dbReference type="AlphaFoldDB" id="A0A110B5U8"/>
<proteinExistence type="inferred from homology"/>
<feature type="transmembrane region" description="Helical" evidence="8">
    <location>
        <begin position="223"/>
        <end position="244"/>
    </location>
</feature>
<evidence type="ECO:0000313" key="11">
    <source>
        <dbReference type="Proteomes" id="UP000218890"/>
    </source>
</evidence>
<keyword evidence="6 8" id="KW-0472">Membrane</keyword>
<feature type="transmembrane region" description="Helical" evidence="8">
    <location>
        <begin position="310"/>
        <end position="334"/>
    </location>
</feature>
<evidence type="ECO:0000256" key="4">
    <source>
        <dbReference type="ARBA" id="ARBA00022692"/>
    </source>
</evidence>
<evidence type="ECO:0000256" key="5">
    <source>
        <dbReference type="ARBA" id="ARBA00022989"/>
    </source>
</evidence>
<feature type="transmembrane region" description="Helical" evidence="8">
    <location>
        <begin position="30"/>
        <end position="51"/>
    </location>
</feature>
<dbReference type="OrthoDB" id="9768329at2"/>
<dbReference type="RefSeq" id="WP_096410174.1">
    <property type="nucleotide sequence ID" value="NZ_AP017372.2"/>
</dbReference>
<comment type="similarity">
    <text evidence="2">Belongs to the CPA3 antiporters (TC 2.A.63) subunit D family.</text>
</comment>
<reference evidence="10" key="1">
    <citation type="submission" date="2016-02" db="EMBL/GenBank/DDBJ databases">
        <title>Halorhodospira halochloris DSM-1059 complete genome, version 2.</title>
        <authorList>
            <person name="Tsukatani Y."/>
        </authorList>
    </citation>
    <scope>NUCLEOTIDE SEQUENCE</scope>
    <source>
        <strain evidence="10">DSM 1059</strain>
    </source>
</reference>
<feature type="transmembrane region" description="Helical" evidence="8">
    <location>
        <begin position="381"/>
        <end position="401"/>
    </location>
</feature>
<evidence type="ECO:0000256" key="7">
    <source>
        <dbReference type="RuleBase" id="RU000320"/>
    </source>
</evidence>
<dbReference type="EMBL" id="AP017372">
    <property type="protein sequence ID" value="BAU58886.1"/>
    <property type="molecule type" value="Genomic_DNA"/>
</dbReference>
<dbReference type="Pfam" id="PF00361">
    <property type="entry name" value="Proton_antipo_M"/>
    <property type="match status" value="1"/>
</dbReference>
<dbReference type="PANTHER" id="PTHR42703">
    <property type="entry name" value="NADH DEHYDROGENASE"/>
    <property type="match status" value="1"/>
</dbReference>
<evidence type="ECO:0000256" key="3">
    <source>
        <dbReference type="ARBA" id="ARBA00022475"/>
    </source>
</evidence>
<gene>
    <name evidence="10" type="ORF">HH1059_21780</name>
</gene>
<feature type="transmembrane region" description="Helical" evidence="8">
    <location>
        <begin position="120"/>
        <end position="140"/>
    </location>
</feature>
<feature type="domain" description="NADH:quinone oxidoreductase/Mrp antiporter transmembrane" evidence="9">
    <location>
        <begin position="116"/>
        <end position="338"/>
    </location>
</feature>